<gene>
    <name evidence="4" type="ORF">CYCCA115_LOCUS23050</name>
</gene>
<evidence type="ECO:0000313" key="4">
    <source>
        <dbReference type="EMBL" id="CAJ1968026.1"/>
    </source>
</evidence>
<protein>
    <submittedName>
        <fullName evidence="4">Uncharacterized protein</fullName>
    </submittedName>
</protein>
<dbReference type="AlphaFoldDB" id="A0AAD2JPS6"/>
<dbReference type="SUPFAM" id="SSF53850">
    <property type="entry name" value="Periplasmic binding protein-like II"/>
    <property type="match status" value="1"/>
</dbReference>
<accession>A0AAD2JPS6</accession>
<dbReference type="InterPro" id="IPR051455">
    <property type="entry name" value="Bact_solute-bind_prot3"/>
</dbReference>
<comment type="caution">
    <text evidence="4">The sequence shown here is derived from an EMBL/GenBank/DDBJ whole genome shotgun (WGS) entry which is preliminary data.</text>
</comment>
<keyword evidence="2" id="KW-0813">Transport</keyword>
<proteinExistence type="inferred from homology"/>
<dbReference type="PANTHER" id="PTHR30085">
    <property type="entry name" value="AMINO ACID ABC TRANSPORTER PERMEASE"/>
    <property type="match status" value="1"/>
</dbReference>
<dbReference type="GO" id="GO:0006865">
    <property type="term" value="P:amino acid transport"/>
    <property type="evidence" value="ECO:0007669"/>
    <property type="project" value="TreeGrafter"/>
</dbReference>
<keyword evidence="3" id="KW-0732">Signal</keyword>
<evidence type="ECO:0000256" key="1">
    <source>
        <dbReference type="ARBA" id="ARBA00010333"/>
    </source>
</evidence>
<organism evidence="4 5">
    <name type="scientific">Cylindrotheca closterium</name>
    <dbReference type="NCBI Taxonomy" id="2856"/>
    <lineage>
        <taxon>Eukaryota</taxon>
        <taxon>Sar</taxon>
        <taxon>Stramenopiles</taxon>
        <taxon>Ochrophyta</taxon>
        <taxon>Bacillariophyta</taxon>
        <taxon>Bacillariophyceae</taxon>
        <taxon>Bacillariophycidae</taxon>
        <taxon>Bacillariales</taxon>
        <taxon>Bacillariaceae</taxon>
        <taxon>Cylindrotheca</taxon>
    </lineage>
</organism>
<dbReference type="Proteomes" id="UP001295423">
    <property type="component" value="Unassembled WGS sequence"/>
</dbReference>
<evidence type="ECO:0000313" key="5">
    <source>
        <dbReference type="Proteomes" id="UP001295423"/>
    </source>
</evidence>
<name>A0AAD2JPS6_9STRA</name>
<dbReference type="PANTHER" id="PTHR30085:SF6">
    <property type="entry name" value="ABC TRANSPORTER GLUTAMINE-BINDING PROTEIN GLNH"/>
    <property type="match status" value="1"/>
</dbReference>
<evidence type="ECO:0000256" key="3">
    <source>
        <dbReference type="ARBA" id="ARBA00022729"/>
    </source>
</evidence>
<keyword evidence="5" id="KW-1185">Reference proteome</keyword>
<evidence type="ECO:0000256" key="2">
    <source>
        <dbReference type="ARBA" id="ARBA00022448"/>
    </source>
</evidence>
<dbReference type="EMBL" id="CAKOGP040002358">
    <property type="protein sequence ID" value="CAJ1968026.1"/>
    <property type="molecule type" value="Genomic_DNA"/>
</dbReference>
<reference evidence="4" key="1">
    <citation type="submission" date="2023-08" db="EMBL/GenBank/DDBJ databases">
        <authorList>
            <person name="Audoor S."/>
            <person name="Bilcke G."/>
        </authorList>
    </citation>
    <scope>NUCLEOTIDE SEQUENCE</scope>
</reference>
<comment type="similarity">
    <text evidence="1">Belongs to the bacterial solute-binding protein 3 family.</text>
</comment>
<dbReference type="Gene3D" id="3.40.190.10">
    <property type="entry name" value="Periplasmic binding protein-like II"/>
    <property type="match status" value="1"/>
</dbReference>
<sequence length="275" mass="30129">MPFSRPAMNHVCDRTSGLIVSMDFGAYGDLGDRPVSGGHIERMNHSTRCPAAAIFNGPAKVDFVAVTNSEVFTGVKSGRIDVAAGRTRTLEREIKHSSSGGFAFDFSPPYFYDGMIVAGYEPHGRCAANLFFDETCADTLICVPELTTWLDAVAAMSSLQDYFVGTEQHTKEPLSLMHRSDDQQFSDLIRWIIYGLFNAEEKGIAKDTSIEMPTTNLFGSELTGIWQNSVRESGNYGEMFSRNLDGLVVRDGLNLLNRLDGPQLCASPGTAPSFK</sequence>